<dbReference type="InterPro" id="IPR002145">
    <property type="entry name" value="CopG"/>
</dbReference>
<reference evidence="2 3" key="1">
    <citation type="submission" date="2016-02" db="EMBL/GenBank/DDBJ databases">
        <authorList>
            <person name="Wen L."/>
            <person name="He K."/>
            <person name="Yang H."/>
        </authorList>
    </citation>
    <scope>NUCLEOTIDE SEQUENCE [LARGE SCALE GENOMIC DNA]</scope>
    <source>
        <strain evidence="2">ShG14-8</strain>
    </source>
</reference>
<protein>
    <submittedName>
        <fullName evidence="2">CopG family transcriptional regulator</fullName>
    </submittedName>
</protein>
<dbReference type="GO" id="GO:0006355">
    <property type="term" value="P:regulation of DNA-templated transcription"/>
    <property type="evidence" value="ECO:0007669"/>
    <property type="project" value="InterPro"/>
</dbReference>
<dbReference type="Gene3D" id="1.10.1220.10">
    <property type="entry name" value="Met repressor-like"/>
    <property type="match status" value="1"/>
</dbReference>
<dbReference type="AlphaFoldDB" id="A0A139BR36"/>
<feature type="domain" description="Ribbon-helix-helix protein CopG" evidence="1">
    <location>
        <begin position="5"/>
        <end position="40"/>
    </location>
</feature>
<dbReference type="InterPro" id="IPR013321">
    <property type="entry name" value="Arc_rbn_hlx_hlx"/>
</dbReference>
<dbReference type="EMBL" id="LSLI01000087">
    <property type="protein sequence ID" value="KXS31263.1"/>
    <property type="molecule type" value="Genomic_DNA"/>
</dbReference>
<comment type="caution">
    <text evidence="2">The sequence shown here is derived from an EMBL/GenBank/DDBJ whole genome shotgun (WGS) entry which is preliminary data.</text>
</comment>
<reference evidence="2 3" key="2">
    <citation type="submission" date="2016-03" db="EMBL/GenBank/DDBJ databases">
        <title>New uncultured bacterium of the family Gallionellaceae from acid mine drainage: description and reconstruction of genome based on metagenomic analysis of microbial community.</title>
        <authorList>
            <person name="Kadnikov V."/>
            <person name="Ivasenko D."/>
            <person name="Beletsky A."/>
            <person name="Mardanov A."/>
            <person name="Danilova E."/>
            <person name="Pimenov N."/>
            <person name="Karnachuk O."/>
            <person name="Ravin N."/>
        </authorList>
    </citation>
    <scope>NUCLEOTIDE SEQUENCE [LARGE SCALE GENOMIC DNA]</scope>
    <source>
        <strain evidence="2">ShG14-8</strain>
    </source>
</reference>
<sequence length="70" mass="7686">MRALIEIPDGQIAALAAICASEKASRSEIIRRAIALYIEQAAPAPAEAFGLWRGSPVDGLVYQERMRSEW</sequence>
<dbReference type="Proteomes" id="UP000070578">
    <property type="component" value="Unassembled WGS sequence"/>
</dbReference>
<evidence type="ECO:0000313" key="2">
    <source>
        <dbReference type="EMBL" id="KXS31263.1"/>
    </source>
</evidence>
<organism evidence="2 3">
    <name type="scientific">Candidatus Gallionella acididurans</name>
    <dbReference type="NCBI Taxonomy" id="1796491"/>
    <lineage>
        <taxon>Bacteria</taxon>
        <taxon>Pseudomonadati</taxon>
        <taxon>Pseudomonadota</taxon>
        <taxon>Betaproteobacteria</taxon>
        <taxon>Nitrosomonadales</taxon>
        <taxon>Gallionellaceae</taxon>
        <taxon>Gallionella</taxon>
    </lineage>
</organism>
<accession>A0A139BR36</accession>
<evidence type="ECO:0000313" key="3">
    <source>
        <dbReference type="Proteomes" id="UP000070578"/>
    </source>
</evidence>
<dbReference type="Pfam" id="PF01402">
    <property type="entry name" value="RHH_1"/>
    <property type="match status" value="1"/>
</dbReference>
<proteinExistence type="predicted"/>
<gene>
    <name evidence="2" type="ORF">AWT59_2622</name>
</gene>
<evidence type="ECO:0000259" key="1">
    <source>
        <dbReference type="Pfam" id="PF01402"/>
    </source>
</evidence>
<name>A0A139BR36_9PROT</name>